<dbReference type="RefSeq" id="WP_122917022.1">
    <property type="nucleotide sequence ID" value="NZ_RHHQ01000006.1"/>
</dbReference>
<evidence type="ECO:0000313" key="2">
    <source>
        <dbReference type="Proteomes" id="UP000271031"/>
    </source>
</evidence>
<gene>
    <name evidence="1" type="ORF">EDM56_06190</name>
</gene>
<accession>A0A3M8DSM8</accession>
<keyword evidence="2" id="KW-1185">Reference proteome</keyword>
<protein>
    <submittedName>
        <fullName evidence="1">Spore gernimation protein GerPD</fullName>
    </submittedName>
</protein>
<dbReference type="Proteomes" id="UP000271031">
    <property type="component" value="Unassembled WGS sequence"/>
</dbReference>
<proteinExistence type="predicted"/>
<comment type="caution">
    <text evidence="1">The sequence shown here is derived from an EMBL/GenBank/DDBJ whole genome shotgun (WGS) entry which is preliminary data.</text>
</comment>
<dbReference type="EMBL" id="RHHQ01000006">
    <property type="protein sequence ID" value="RNB91170.1"/>
    <property type="molecule type" value="Genomic_DNA"/>
</dbReference>
<dbReference type="AlphaFoldDB" id="A0A3M8DSM8"/>
<sequence length="79" mass="8840">MEMTVKNESITIKEVEVESVTRSSLVLIGDVDVITFSSIFDTPPDSLIRDKKEAGQSKTTNRATMRLGSDFFREAVELE</sequence>
<reference evidence="1 2" key="1">
    <citation type="submission" date="2018-10" db="EMBL/GenBank/DDBJ databases">
        <title>Phylogenomics of Brevibacillus.</title>
        <authorList>
            <person name="Dunlap C."/>
        </authorList>
    </citation>
    <scope>NUCLEOTIDE SEQUENCE [LARGE SCALE GENOMIC DNA]</scope>
    <source>
        <strain evidence="1 2">JCM 15716</strain>
    </source>
</reference>
<name>A0A3M8DSM8_9BACL</name>
<dbReference type="OrthoDB" id="2455313at2"/>
<evidence type="ECO:0000313" key="1">
    <source>
        <dbReference type="EMBL" id="RNB91170.1"/>
    </source>
</evidence>
<organism evidence="1 2">
    <name type="scientific">Brevibacillus fluminis</name>
    <dbReference type="NCBI Taxonomy" id="511487"/>
    <lineage>
        <taxon>Bacteria</taxon>
        <taxon>Bacillati</taxon>
        <taxon>Bacillota</taxon>
        <taxon>Bacilli</taxon>
        <taxon>Bacillales</taxon>
        <taxon>Paenibacillaceae</taxon>
        <taxon>Brevibacillus</taxon>
    </lineage>
</organism>